<sequence>MRSCWAAQFGHRVGEESRGYRLDPPSQPVPGTPSLTDDWFPLTSAKPRQCRLGLPHKVATVAALVQCQGDWESPFCLVITASQHRTHPWPVCRGWGGWGLIYTVERLARMFGRHSSGTSCQSYSPGMQRWQTF</sequence>
<keyword evidence="3" id="KW-1185">Reference proteome</keyword>
<dbReference type="EMBL" id="JAWDGP010003406">
    <property type="protein sequence ID" value="KAK3774514.1"/>
    <property type="molecule type" value="Genomic_DNA"/>
</dbReference>
<organism evidence="2 3">
    <name type="scientific">Elysia crispata</name>
    <name type="common">lettuce slug</name>
    <dbReference type="NCBI Taxonomy" id="231223"/>
    <lineage>
        <taxon>Eukaryota</taxon>
        <taxon>Metazoa</taxon>
        <taxon>Spiralia</taxon>
        <taxon>Lophotrochozoa</taxon>
        <taxon>Mollusca</taxon>
        <taxon>Gastropoda</taxon>
        <taxon>Heterobranchia</taxon>
        <taxon>Euthyneura</taxon>
        <taxon>Panpulmonata</taxon>
        <taxon>Sacoglossa</taxon>
        <taxon>Placobranchoidea</taxon>
        <taxon>Plakobranchidae</taxon>
        <taxon>Elysia</taxon>
    </lineage>
</organism>
<dbReference type="AlphaFoldDB" id="A0AAE0ZS24"/>
<feature type="region of interest" description="Disordered" evidence="1">
    <location>
        <begin position="17"/>
        <end position="37"/>
    </location>
</feature>
<accession>A0AAE0ZS24</accession>
<reference evidence="2" key="1">
    <citation type="journal article" date="2023" name="G3 (Bethesda)">
        <title>A reference genome for the long-term kleptoplast-retaining sea slug Elysia crispata morphotype clarki.</title>
        <authorList>
            <person name="Eastman K.E."/>
            <person name="Pendleton A.L."/>
            <person name="Shaikh M.A."/>
            <person name="Suttiyut T."/>
            <person name="Ogas R."/>
            <person name="Tomko P."/>
            <person name="Gavelis G."/>
            <person name="Widhalm J.R."/>
            <person name="Wisecaver J.H."/>
        </authorList>
    </citation>
    <scope>NUCLEOTIDE SEQUENCE</scope>
    <source>
        <strain evidence="2">ECLA1</strain>
    </source>
</reference>
<name>A0AAE0ZS24_9GAST</name>
<evidence type="ECO:0000313" key="3">
    <source>
        <dbReference type="Proteomes" id="UP001283361"/>
    </source>
</evidence>
<proteinExistence type="predicted"/>
<protein>
    <submittedName>
        <fullName evidence="2">Uncharacterized protein</fullName>
    </submittedName>
</protein>
<evidence type="ECO:0000256" key="1">
    <source>
        <dbReference type="SAM" id="MobiDB-lite"/>
    </source>
</evidence>
<gene>
    <name evidence="2" type="ORF">RRG08_049450</name>
</gene>
<evidence type="ECO:0000313" key="2">
    <source>
        <dbReference type="EMBL" id="KAK3774514.1"/>
    </source>
</evidence>
<dbReference type="Proteomes" id="UP001283361">
    <property type="component" value="Unassembled WGS sequence"/>
</dbReference>
<comment type="caution">
    <text evidence="2">The sequence shown here is derived from an EMBL/GenBank/DDBJ whole genome shotgun (WGS) entry which is preliminary data.</text>
</comment>